<name>A0A8H5G881_9AGAR</name>
<feature type="transmembrane region" description="Helical" evidence="2">
    <location>
        <begin position="12"/>
        <end position="33"/>
    </location>
</feature>
<dbReference type="OrthoDB" id="2803252at2759"/>
<reference evidence="4 5" key="1">
    <citation type="journal article" date="2020" name="ISME J.">
        <title>Uncovering the hidden diversity of litter-decomposition mechanisms in mushroom-forming fungi.</title>
        <authorList>
            <person name="Floudas D."/>
            <person name="Bentzer J."/>
            <person name="Ahren D."/>
            <person name="Johansson T."/>
            <person name="Persson P."/>
            <person name="Tunlid A."/>
        </authorList>
    </citation>
    <scope>NUCLEOTIDE SEQUENCE [LARGE SCALE GENOMIC DNA]</scope>
    <source>
        <strain evidence="4 5">CBS 291.85</strain>
    </source>
</reference>
<feature type="transmembrane region" description="Helical" evidence="2">
    <location>
        <begin position="45"/>
        <end position="66"/>
    </location>
</feature>
<proteinExistence type="predicted"/>
<accession>A0A8H5G881</accession>
<evidence type="ECO:0000259" key="3">
    <source>
        <dbReference type="Pfam" id="PF20152"/>
    </source>
</evidence>
<keyword evidence="2" id="KW-0812">Transmembrane</keyword>
<feature type="transmembrane region" description="Helical" evidence="2">
    <location>
        <begin position="86"/>
        <end position="104"/>
    </location>
</feature>
<keyword evidence="5" id="KW-1185">Reference proteome</keyword>
<evidence type="ECO:0000256" key="1">
    <source>
        <dbReference type="SAM" id="MobiDB-lite"/>
    </source>
</evidence>
<feature type="domain" description="DUF6534" evidence="3">
    <location>
        <begin position="165"/>
        <end position="250"/>
    </location>
</feature>
<dbReference type="PANTHER" id="PTHR40465">
    <property type="entry name" value="CHROMOSOME 1, WHOLE GENOME SHOTGUN SEQUENCE"/>
    <property type="match status" value="1"/>
</dbReference>
<evidence type="ECO:0000256" key="2">
    <source>
        <dbReference type="SAM" id="Phobius"/>
    </source>
</evidence>
<keyword evidence="2" id="KW-0472">Membrane</keyword>
<feature type="transmembrane region" description="Helical" evidence="2">
    <location>
        <begin position="116"/>
        <end position="138"/>
    </location>
</feature>
<dbReference type="InterPro" id="IPR045339">
    <property type="entry name" value="DUF6534"/>
</dbReference>
<evidence type="ECO:0000313" key="4">
    <source>
        <dbReference type="EMBL" id="KAF5360060.1"/>
    </source>
</evidence>
<gene>
    <name evidence="4" type="ORF">D9758_007546</name>
</gene>
<keyword evidence="2" id="KW-1133">Transmembrane helix</keyword>
<feature type="transmembrane region" description="Helical" evidence="2">
    <location>
        <begin position="200"/>
        <end position="220"/>
    </location>
</feature>
<protein>
    <recommendedName>
        <fullName evidence="3">DUF6534 domain-containing protein</fullName>
    </recommendedName>
</protein>
<dbReference type="AlphaFoldDB" id="A0A8H5G881"/>
<feature type="region of interest" description="Disordered" evidence="1">
    <location>
        <begin position="295"/>
        <end position="340"/>
    </location>
</feature>
<feature type="compositionally biased region" description="Polar residues" evidence="1">
    <location>
        <begin position="251"/>
        <end position="275"/>
    </location>
</feature>
<sequence length="340" mass="37210">MAALTNTYGYLLVASYLAAIVYGIAVLLCMQYFYRNPKDYIAVKLTVAMLMLLATLQLIFTCGWLYGMIIVNFGKVLELGKTSKMFVAQNALSWILIFWSQLFYVSRVWILSKRKWWMAAIPACPAAALFGMGLYITYVASEVDNLAKFNLVLGNVSTVAFVLGFVTEMAIAVQLCYLLHHYRSGGNTPSKVINRILIEVVNRGVLASILVIVALVLYLAKPRGLAFELLNLPAAQVEVISCLSILVSRPRSNPKSNLDITEDSTSSGAQSSARMNETEVLQVRHEQFASTVTAVTGDDGHGHAGNPNGKGYSMPSFSMPSLPLSRRSATDTGQEVEAKV</sequence>
<feature type="region of interest" description="Disordered" evidence="1">
    <location>
        <begin position="251"/>
        <end position="277"/>
    </location>
</feature>
<dbReference type="Pfam" id="PF20152">
    <property type="entry name" value="DUF6534"/>
    <property type="match status" value="1"/>
</dbReference>
<dbReference type="Proteomes" id="UP000559256">
    <property type="component" value="Unassembled WGS sequence"/>
</dbReference>
<dbReference type="PANTHER" id="PTHR40465:SF1">
    <property type="entry name" value="DUF6534 DOMAIN-CONTAINING PROTEIN"/>
    <property type="match status" value="1"/>
</dbReference>
<dbReference type="EMBL" id="JAACJM010000045">
    <property type="protein sequence ID" value="KAF5360060.1"/>
    <property type="molecule type" value="Genomic_DNA"/>
</dbReference>
<organism evidence="4 5">
    <name type="scientific">Tetrapyrgos nigripes</name>
    <dbReference type="NCBI Taxonomy" id="182062"/>
    <lineage>
        <taxon>Eukaryota</taxon>
        <taxon>Fungi</taxon>
        <taxon>Dikarya</taxon>
        <taxon>Basidiomycota</taxon>
        <taxon>Agaricomycotina</taxon>
        <taxon>Agaricomycetes</taxon>
        <taxon>Agaricomycetidae</taxon>
        <taxon>Agaricales</taxon>
        <taxon>Marasmiineae</taxon>
        <taxon>Marasmiaceae</taxon>
        <taxon>Tetrapyrgos</taxon>
    </lineage>
</organism>
<comment type="caution">
    <text evidence="4">The sequence shown here is derived from an EMBL/GenBank/DDBJ whole genome shotgun (WGS) entry which is preliminary data.</text>
</comment>
<feature type="compositionally biased region" description="Low complexity" evidence="1">
    <location>
        <begin position="313"/>
        <end position="327"/>
    </location>
</feature>
<feature type="transmembrane region" description="Helical" evidence="2">
    <location>
        <begin position="158"/>
        <end position="179"/>
    </location>
</feature>
<evidence type="ECO:0000313" key="5">
    <source>
        <dbReference type="Proteomes" id="UP000559256"/>
    </source>
</evidence>